<feature type="region of interest" description="Disordered" evidence="1">
    <location>
        <begin position="154"/>
        <end position="239"/>
    </location>
</feature>
<gene>
    <name evidence="2" type="ORF">EDB92DRAFT_782908</name>
</gene>
<name>A0AAD4QCX4_9AGAM</name>
<feature type="compositionally biased region" description="Basic and acidic residues" evidence="1">
    <location>
        <begin position="229"/>
        <end position="239"/>
    </location>
</feature>
<protein>
    <submittedName>
        <fullName evidence="2">Uncharacterized protein</fullName>
    </submittedName>
</protein>
<sequence length="239" mass="25209">MSTATDNPRNDNSNLNDFNHAVPIPIIASPHRRRPSTASSDGSPTSPPALQTPISYPTNLAPSSPTSSPIFSYFMSSPPKTSASFPYRRLPGFGAPPVFEDDDGQEIEVRGAHHQRSATTGWVGNGRAASQRAAPAAPVIEAQEARGAGVLRRLSLGGSFGSPFQTNTNKSSSPPEPATPPPSAVTSPATPGFAAKQTTSQPRRVRRAATMSTPTSNARRRAPSPMGERILKGHFDGFN</sequence>
<evidence type="ECO:0000313" key="2">
    <source>
        <dbReference type="EMBL" id="KAH8990287.1"/>
    </source>
</evidence>
<feature type="compositionally biased region" description="Pro residues" evidence="1">
    <location>
        <begin position="174"/>
        <end position="183"/>
    </location>
</feature>
<proteinExistence type="predicted"/>
<feature type="region of interest" description="Disordered" evidence="1">
    <location>
        <begin position="1"/>
        <end position="68"/>
    </location>
</feature>
<comment type="caution">
    <text evidence="2">The sequence shown here is derived from an EMBL/GenBank/DDBJ whole genome shotgun (WGS) entry which is preliminary data.</text>
</comment>
<dbReference type="AlphaFoldDB" id="A0AAD4QCX4"/>
<evidence type="ECO:0000313" key="3">
    <source>
        <dbReference type="Proteomes" id="UP001201163"/>
    </source>
</evidence>
<dbReference type="Proteomes" id="UP001201163">
    <property type="component" value="Unassembled WGS sequence"/>
</dbReference>
<evidence type="ECO:0000256" key="1">
    <source>
        <dbReference type="SAM" id="MobiDB-lite"/>
    </source>
</evidence>
<dbReference type="EMBL" id="JAKELL010000031">
    <property type="protein sequence ID" value="KAH8990287.1"/>
    <property type="molecule type" value="Genomic_DNA"/>
</dbReference>
<organism evidence="2 3">
    <name type="scientific">Lactarius akahatsu</name>
    <dbReference type="NCBI Taxonomy" id="416441"/>
    <lineage>
        <taxon>Eukaryota</taxon>
        <taxon>Fungi</taxon>
        <taxon>Dikarya</taxon>
        <taxon>Basidiomycota</taxon>
        <taxon>Agaricomycotina</taxon>
        <taxon>Agaricomycetes</taxon>
        <taxon>Russulales</taxon>
        <taxon>Russulaceae</taxon>
        <taxon>Lactarius</taxon>
    </lineage>
</organism>
<accession>A0AAD4QCX4</accession>
<keyword evidence="3" id="KW-1185">Reference proteome</keyword>
<feature type="compositionally biased region" description="Polar residues" evidence="1">
    <location>
        <begin position="36"/>
        <end position="68"/>
    </location>
</feature>
<reference evidence="2" key="1">
    <citation type="submission" date="2022-01" db="EMBL/GenBank/DDBJ databases">
        <title>Comparative genomics reveals a dynamic genome evolution in the ectomycorrhizal milk-cap (Lactarius) mushrooms.</title>
        <authorList>
            <consortium name="DOE Joint Genome Institute"/>
            <person name="Lebreton A."/>
            <person name="Tang N."/>
            <person name="Kuo A."/>
            <person name="LaButti K."/>
            <person name="Drula E."/>
            <person name="Barry K."/>
            <person name="Clum A."/>
            <person name="Lipzen A."/>
            <person name="Mousain D."/>
            <person name="Ng V."/>
            <person name="Wang R."/>
            <person name="Wang X."/>
            <person name="Dai Y."/>
            <person name="Henrissat B."/>
            <person name="Grigoriev I.V."/>
            <person name="Guerin-Laguette A."/>
            <person name="Yu F."/>
            <person name="Martin F.M."/>
        </authorList>
    </citation>
    <scope>NUCLEOTIDE SEQUENCE</scope>
    <source>
        <strain evidence="2">QP</strain>
    </source>
</reference>
<feature type="compositionally biased region" description="Polar residues" evidence="1">
    <location>
        <begin position="1"/>
        <end position="17"/>
    </location>
</feature>